<comment type="caution">
    <text evidence="2">The sequence shown here is derived from an EMBL/GenBank/DDBJ whole genome shotgun (WGS) entry which is preliminary data.</text>
</comment>
<feature type="region of interest" description="Disordered" evidence="1">
    <location>
        <begin position="1"/>
        <end position="24"/>
    </location>
</feature>
<accession>A0AAV6V9G9</accession>
<protein>
    <submittedName>
        <fullName evidence="2">Uncharacterized protein</fullName>
    </submittedName>
</protein>
<reference evidence="2 3" key="1">
    <citation type="journal article" date="2022" name="Nat. Ecol. Evol.">
        <title>A masculinizing supergene underlies an exaggerated male reproductive morph in a spider.</title>
        <authorList>
            <person name="Hendrickx F."/>
            <person name="De Corte Z."/>
            <person name="Sonet G."/>
            <person name="Van Belleghem S.M."/>
            <person name="Kostlbacher S."/>
            <person name="Vangestel C."/>
        </authorList>
    </citation>
    <scope>NUCLEOTIDE SEQUENCE [LARGE SCALE GENOMIC DNA]</scope>
    <source>
        <strain evidence="2">W744_W776</strain>
    </source>
</reference>
<name>A0AAV6V9G9_9ARAC</name>
<evidence type="ECO:0000256" key="1">
    <source>
        <dbReference type="SAM" id="MobiDB-lite"/>
    </source>
</evidence>
<evidence type="ECO:0000313" key="2">
    <source>
        <dbReference type="EMBL" id="KAG8192827.1"/>
    </source>
</evidence>
<gene>
    <name evidence="2" type="ORF">JTE90_014607</name>
</gene>
<sequence length="99" mass="11043">MKHTKPQRSSFATDPRPNPHLIVNDSSNFPTFPAKLNLRLRVQHIPYIFMLTGLKRSSSLGGLPCHAFVPIQIDDSLFNGGTGPNLQELTPLYPTPYVD</sequence>
<keyword evidence="3" id="KW-1185">Reference proteome</keyword>
<dbReference type="EMBL" id="JAFNEN010000134">
    <property type="protein sequence ID" value="KAG8192827.1"/>
    <property type="molecule type" value="Genomic_DNA"/>
</dbReference>
<dbReference type="AlphaFoldDB" id="A0AAV6V9G9"/>
<evidence type="ECO:0000313" key="3">
    <source>
        <dbReference type="Proteomes" id="UP000827092"/>
    </source>
</evidence>
<dbReference type="Proteomes" id="UP000827092">
    <property type="component" value="Unassembled WGS sequence"/>
</dbReference>
<organism evidence="2 3">
    <name type="scientific">Oedothorax gibbosus</name>
    <dbReference type="NCBI Taxonomy" id="931172"/>
    <lineage>
        <taxon>Eukaryota</taxon>
        <taxon>Metazoa</taxon>
        <taxon>Ecdysozoa</taxon>
        <taxon>Arthropoda</taxon>
        <taxon>Chelicerata</taxon>
        <taxon>Arachnida</taxon>
        <taxon>Araneae</taxon>
        <taxon>Araneomorphae</taxon>
        <taxon>Entelegynae</taxon>
        <taxon>Araneoidea</taxon>
        <taxon>Linyphiidae</taxon>
        <taxon>Erigoninae</taxon>
        <taxon>Oedothorax</taxon>
    </lineage>
</organism>
<proteinExistence type="predicted"/>